<dbReference type="AlphaFoldDB" id="A0A0D6PJ67"/>
<dbReference type="GO" id="GO:0097173">
    <property type="term" value="P:N-acetylmuramic acid catabolic process"/>
    <property type="evidence" value="ECO:0007669"/>
    <property type="project" value="UniProtKB-UniPathway"/>
</dbReference>
<dbReference type="Gene3D" id="3.40.50.10490">
    <property type="entry name" value="Glucose-6-phosphate isomerase like protein, domain 1"/>
    <property type="match status" value="1"/>
</dbReference>
<dbReference type="GO" id="GO:0097367">
    <property type="term" value="F:carbohydrate derivative binding"/>
    <property type="evidence" value="ECO:0007669"/>
    <property type="project" value="InterPro"/>
</dbReference>
<evidence type="ECO:0000256" key="5">
    <source>
        <dbReference type="HAMAP-Rule" id="MF_00068"/>
    </source>
</evidence>
<accession>A0A0D6PJ67</accession>
<dbReference type="NCBIfam" id="NF003915">
    <property type="entry name" value="PRK05441.1"/>
    <property type="match status" value="1"/>
</dbReference>
<dbReference type="InterPro" id="IPR046348">
    <property type="entry name" value="SIS_dom_sf"/>
</dbReference>
<comment type="pathway">
    <text evidence="5">Cell wall biogenesis; peptidoglycan recycling.</text>
</comment>
<comment type="catalytic activity">
    <reaction evidence="5">
        <text>N-acetyl-D-muramate 6-phosphate + H2O = N-acetyl-D-glucosamine 6-phosphate + (R)-lactate</text>
        <dbReference type="Rhea" id="RHEA:26410"/>
        <dbReference type="ChEBI" id="CHEBI:15377"/>
        <dbReference type="ChEBI" id="CHEBI:16004"/>
        <dbReference type="ChEBI" id="CHEBI:57513"/>
        <dbReference type="ChEBI" id="CHEBI:58722"/>
        <dbReference type="EC" id="4.2.1.126"/>
    </reaction>
</comment>
<dbReference type="PROSITE" id="PS51464">
    <property type="entry name" value="SIS"/>
    <property type="match status" value="1"/>
</dbReference>
<name>A0A0D6PJ67_9PROT</name>
<feature type="active site" evidence="5">
    <location>
        <position position="484"/>
    </location>
</feature>
<comment type="miscellaneous">
    <text evidence="5">A lyase-type mechanism (elimination/hydration) is suggested for the cleavage of the lactyl ether bond of MurNAc 6-phosphate, with the formation of an alpha,beta-unsaturated aldehyde intermediate with (E)-stereochemistry, followed by the syn addition of water to give product.</text>
</comment>
<comment type="caution">
    <text evidence="7">The sequence shown here is derived from an EMBL/GenBank/DDBJ whole genome shotgun (WGS) entry which is preliminary data.</text>
</comment>
<dbReference type="GO" id="GO:0009254">
    <property type="term" value="P:peptidoglycan turnover"/>
    <property type="evidence" value="ECO:0007669"/>
    <property type="project" value="UniProtKB-UniRule"/>
</dbReference>
<comment type="function">
    <text evidence="5">Specifically catalyzes the cleavage of the D-lactyl ether substituent of MurNAc 6-phosphate, producing GlcNAc 6-phosphate and D-lactate. Together with AnmK, is also required for the utilization of anhydro-N-acetylmuramic acid (anhMurNAc) either imported from the medium or derived from its own cell wall murein, and thus plays a role in cell wall recycling.</text>
</comment>
<dbReference type="UniPathway" id="UPA00343"/>
<dbReference type="EMBL" id="BANC01000091">
    <property type="protein sequence ID" value="GAN81436.1"/>
    <property type="molecule type" value="Genomic_DNA"/>
</dbReference>
<comment type="similarity">
    <text evidence="5">Belongs to the GCKR-like family. MurNAc-6-P etherase subfamily.</text>
</comment>
<dbReference type="CDD" id="cd05007">
    <property type="entry name" value="SIS_Etherase"/>
    <property type="match status" value="1"/>
</dbReference>
<dbReference type="Gene3D" id="3.20.20.140">
    <property type="entry name" value="Metal-dependent hydrolases"/>
    <property type="match status" value="1"/>
</dbReference>
<dbReference type="GO" id="GO:0046872">
    <property type="term" value="F:metal ion binding"/>
    <property type="evidence" value="ECO:0007669"/>
    <property type="project" value="UniProtKB-KW"/>
</dbReference>
<evidence type="ECO:0000313" key="7">
    <source>
        <dbReference type="EMBL" id="GAN81436.1"/>
    </source>
</evidence>
<dbReference type="PANTHER" id="PTHR11113">
    <property type="entry name" value="N-ACETYLGLUCOSAMINE-6-PHOSPHATE DEACETYLASE"/>
    <property type="match status" value="1"/>
</dbReference>
<dbReference type="SUPFAM" id="SSF51556">
    <property type="entry name" value="Metallo-dependent hydrolases"/>
    <property type="match status" value="1"/>
</dbReference>
<dbReference type="InterPro" id="IPR006680">
    <property type="entry name" value="Amidohydro-rel"/>
</dbReference>
<dbReference type="InterPro" id="IPR005488">
    <property type="entry name" value="Etherase_MurQ"/>
</dbReference>
<dbReference type="InterPro" id="IPR032466">
    <property type="entry name" value="Metal_Hydrolase"/>
</dbReference>
<comment type="pathway">
    <text evidence="5">Amino-sugar metabolism; N-acetylmuramate degradation.</text>
</comment>
<comment type="subunit">
    <text evidence="5">Homodimer.</text>
</comment>
<dbReference type="Gene3D" id="2.30.40.10">
    <property type="entry name" value="Urease, subunit C, domain 1"/>
    <property type="match status" value="1"/>
</dbReference>
<evidence type="ECO:0000256" key="2">
    <source>
        <dbReference type="ARBA" id="ARBA00022723"/>
    </source>
</evidence>
<proteinExistence type="inferred from homology"/>
<reference evidence="7 8" key="1">
    <citation type="submission" date="2012-11" db="EMBL/GenBank/DDBJ databases">
        <title>Whole genome sequence of Acidocella aminolytica 101 = DSM 11237.</title>
        <authorList>
            <person name="Azuma Y."/>
            <person name="Higashiura N."/>
            <person name="Hirakawa H."/>
            <person name="Matsushita K."/>
        </authorList>
    </citation>
    <scope>NUCLEOTIDE SEQUENCE [LARGE SCALE GENOMIC DNA]</scope>
    <source>
        <strain evidence="8">101 / DSM 11237</strain>
    </source>
</reference>
<dbReference type="RefSeq" id="WP_048879825.1">
    <property type="nucleotide sequence ID" value="NZ_BANC01000091.1"/>
</dbReference>
<dbReference type="NCBIfam" id="NF009222">
    <property type="entry name" value="PRK12570.1"/>
    <property type="match status" value="1"/>
</dbReference>
<dbReference type="OrthoDB" id="9776488at2"/>
<dbReference type="GO" id="GO:0097175">
    <property type="term" value="P:1,6-anhydro-N-acetyl-beta-muramic acid catabolic process"/>
    <property type="evidence" value="ECO:0007669"/>
    <property type="project" value="UniProtKB-UniRule"/>
</dbReference>
<keyword evidence="5" id="KW-0456">Lyase</keyword>
<dbReference type="GO" id="GO:0008448">
    <property type="term" value="F:N-acetylglucosamine-6-phosphate deacetylase activity"/>
    <property type="evidence" value="ECO:0007669"/>
    <property type="project" value="InterPro"/>
</dbReference>
<protein>
    <recommendedName>
        <fullName evidence="5">N-acetylmuramic acid 6-phosphate etherase</fullName>
        <shortName evidence="5">MurNAc-6-P etherase</shortName>
        <ecNumber evidence="5">4.2.1.126</ecNumber>
    </recommendedName>
    <alternativeName>
        <fullName evidence="5">N-acetylmuramic acid 6-phosphate hydrolase</fullName>
    </alternativeName>
    <alternativeName>
        <fullName evidence="5">N-acetylmuramic acid 6-phosphate lyase</fullName>
    </alternativeName>
</protein>
<evidence type="ECO:0000256" key="1">
    <source>
        <dbReference type="ARBA" id="ARBA00010716"/>
    </source>
</evidence>
<dbReference type="InterPro" id="IPR001347">
    <property type="entry name" value="SIS_dom"/>
</dbReference>
<evidence type="ECO:0000259" key="6">
    <source>
        <dbReference type="PROSITE" id="PS51464"/>
    </source>
</evidence>
<dbReference type="GO" id="GO:0016835">
    <property type="term" value="F:carbon-oxygen lyase activity"/>
    <property type="evidence" value="ECO:0007669"/>
    <property type="project" value="UniProtKB-UniRule"/>
</dbReference>
<feature type="domain" description="SIS" evidence="6">
    <location>
        <begin position="425"/>
        <end position="588"/>
    </location>
</feature>
<dbReference type="GO" id="GO:0006046">
    <property type="term" value="P:N-acetylglucosamine catabolic process"/>
    <property type="evidence" value="ECO:0007669"/>
    <property type="project" value="TreeGrafter"/>
</dbReference>
<comment type="pathway">
    <text evidence="5">Amino-sugar metabolism; 1,6-anhydro-N-acetylmuramate degradation.</text>
</comment>
<dbReference type="UniPathway" id="UPA00342"/>
<evidence type="ECO:0000256" key="4">
    <source>
        <dbReference type="ARBA" id="ARBA00023277"/>
    </source>
</evidence>
<comment type="similarity">
    <text evidence="1">Belongs to the metallo-dependent hydrolases superfamily. NagA family.</text>
</comment>
<dbReference type="SUPFAM" id="SSF51338">
    <property type="entry name" value="Composite domain of metallo-dependent hydrolases"/>
    <property type="match status" value="1"/>
</dbReference>
<dbReference type="EC" id="4.2.1.126" evidence="5"/>
<organism evidence="7 8">
    <name type="scientific">Acidocella aminolytica 101 = DSM 11237</name>
    <dbReference type="NCBI Taxonomy" id="1120923"/>
    <lineage>
        <taxon>Bacteria</taxon>
        <taxon>Pseudomonadati</taxon>
        <taxon>Pseudomonadota</taxon>
        <taxon>Alphaproteobacteria</taxon>
        <taxon>Acetobacterales</taxon>
        <taxon>Acidocellaceae</taxon>
        <taxon>Acidocella</taxon>
    </lineage>
</organism>
<keyword evidence="3" id="KW-0378">Hydrolase</keyword>
<dbReference type="Gene3D" id="1.10.8.1080">
    <property type="match status" value="1"/>
</dbReference>
<gene>
    <name evidence="5" type="primary">murQ</name>
    <name evidence="7" type="ORF">Aam_093_011</name>
</gene>
<dbReference type="InterPro" id="IPR003764">
    <property type="entry name" value="GlcNAc_6-P_deAcase"/>
</dbReference>
<evidence type="ECO:0000256" key="3">
    <source>
        <dbReference type="ARBA" id="ARBA00022801"/>
    </source>
</evidence>
<keyword evidence="4 5" id="KW-0119">Carbohydrate metabolism</keyword>
<dbReference type="PANTHER" id="PTHR11113:SF14">
    <property type="entry name" value="N-ACETYLGLUCOSAMINE-6-PHOSPHATE DEACETYLASE"/>
    <property type="match status" value="1"/>
</dbReference>
<dbReference type="UniPathway" id="UPA00544"/>
<dbReference type="SUPFAM" id="SSF53697">
    <property type="entry name" value="SIS domain"/>
    <property type="match status" value="1"/>
</dbReference>
<dbReference type="NCBIfam" id="TIGR00221">
    <property type="entry name" value="nagA"/>
    <property type="match status" value="1"/>
</dbReference>
<dbReference type="InterPro" id="IPR011059">
    <property type="entry name" value="Metal-dep_hydrolase_composite"/>
</dbReference>
<keyword evidence="2" id="KW-0479">Metal-binding</keyword>
<dbReference type="Pfam" id="PF22645">
    <property type="entry name" value="GKRP_SIS_N"/>
    <property type="match status" value="1"/>
</dbReference>
<sequence>MRIFAQRLFDGVRFIGPSTVEITASRITAIMPGEASPDLHLAHGVLGPGLIDLHNNGAFGVDCANATPDEWDLYVEKLAARGVTSVLPTIITQPLPDIALAAARLQAAMQRHPALLGLHLEGPFLAPAKRGAHREDWLRLPDEAALNELLDGPAAQVLRIVTLAPELPYAMSAIARLTRAGITVSLGHTAADATQMRAGAQAGAGLVTHLFNAQSPLGHRAPGAPGVALTDPRLAPCVIVDGVHVDPAILHIAFSACPRAIAVTDSIALAGLESGATLTFGGEAATLGPDGVGHRADGTIAGATITLDEGVRRLIGFGISPEIAIAAATSRPAAALGLNAGRIAVGAQADLVWWSDDFHAQQVWCAGVSAPKTAPRGTEAPRAELQDMEARGTEEIVRLFLCQEETAQRALQAAAPALAMLIDGVAARLAGGGRLFYAGAGTSGRLGLLDAVECRPTFGVEPGLIVPLLAGGPGAFIQAAEGAEDDEAAARAALDEHGFNAQDALVGIAASGSTPFTLAALRHAAGLGGLTGAIVNNVGSAMAKTAEVAVEIISGPEIIAGSTRLSAGSTEKIALNTLSSAVMIRLGKTYGPFMVDMRASNAKLRRRALRMVMALTGVDEPKASLELEACEMHVKVAVLAIRLGLTPEAARARLAAAGGSLRRALGEA</sequence>
<feature type="active site" description="Proton donor" evidence="5">
    <location>
        <position position="453"/>
    </location>
</feature>
<keyword evidence="8" id="KW-1185">Reference proteome</keyword>
<dbReference type="Proteomes" id="UP000032668">
    <property type="component" value="Unassembled WGS sequence"/>
</dbReference>
<dbReference type="HAMAP" id="MF_00068">
    <property type="entry name" value="MurQ"/>
    <property type="match status" value="1"/>
</dbReference>
<evidence type="ECO:0000313" key="8">
    <source>
        <dbReference type="Proteomes" id="UP000032668"/>
    </source>
</evidence>
<dbReference type="Pfam" id="PF01979">
    <property type="entry name" value="Amidohydro_1"/>
    <property type="match status" value="1"/>
</dbReference>
<dbReference type="STRING" id="1120923.SAMN02746095_03737"/>